<keyword evidence="11 14" id="KW-0443">Lipid metabolism</keyword>
<evidence type="ECO:0000256" key="9">
    <source>
        <dbReference type="ARBA" id="ARBA00022840"/>
    </source>
</evidence>
<evidence type="ECO:0000256" key="11">
    <source>
        <dbReference type="ARBA" id="ARBA00023098"/>
    </source>
</evidence>
<dbReference type="RefSeq" id="XP_064766766.1">
    <property type="nucleotide sequence ID" value="XM_064913190.1"/>
</dbReference>
<reference evidence="17 18" key="1">
    <citation type="submission" date="2024-03" db="EMBL/GenBank/DDBJ databases">
        <title>Genome-scale model development and genomic sequencing of the oleaginous clade Lipomyces.</title>
        <authorList>
            <consortium name="Lawrence Berkeley National Laboratory"/>
            <person name="Czajka J.J."/>
            <person name="Han Y."/>
            <person name="Kim J."/>
            <person name="Mondo S.J."/>
            <person name="Hofstad B.A."/>
            <person name="Robles A."/>
            <person name="Haridas S."/>
            <person name="Riley R."/>
            <person name="LaButti K."/>
            <person name="Pangilinan J."/>
            <person name="Andreopoulos W."/>
            <person name="Lipzen A."/>
            <person name="Yan J."/>
            <person name="Wang M."/>
            <person name="Ng V."/>
            <person name="Grigoriev I.V."/>
            <person name="Spatafora J.W."/>
            <person name="Magnuson J.K."/>
            <person name="Baker S.E."/>
            <person name="Pomraning K.R."/>
        </authorList>
    </citation>
    <scope>NUCLEOTIDE SEQUENCE [LARGE SCALE GENOMIC DNA]</scope>
    <source>
        <strain evidence="17 18">Phaff 52-87</strain>
    </source>
</reference>
<dbReference type="InterPro" id="IPR036554">
    <property type="entry name" value="GHMP_kinase_C_sf"/>
</dbReference>
<dbReference type="Gene3D" id="3.30.70.890">
    <property type="entry name" value="GHMP kinase, C-terminal domain"/>
    <property type="match status" value="1"/>
</dbReference>
<dbReference type="GO" id="GO:0016301">
    <property type="term" value="F:kinase activity"/>
    <property type="evidence" value="ECO:0007669"/>
    <property type="project" value="UniProtKB-KW"/>
</dbReference>
<dbReference type="PRINTS" id="PR00959">
    <property type="entry name" value="MEVGALKINASE"/>
</dbReference>
<dbReference type="Proteomes" id="UP001498771">
    <property type="component" value="Unassembled WGS sequence"/>
</dbReference>
<evidence type="ECO:0000256" key="4">
    <source>
        <dbReference type="ARBA" id="ARBA00022490"/>
    </source>
</evidence>
<keyword evidence="6 14" id="KW-0808">Transferase</keyword>
<keyword evidence="5 14" id="KW-0444">Lipid biosynthesis</keyword>
<dbReference type="InterPro" id="IPR006204">
    <property type="entry name" value="GHMP_kinase_N_dom"/>
</dbReference>
<dbReference type="EMBL" id="JBBJBU010000010">
    <property type="protein sequence ID" value="KAK7203733.1"/>
    <property type="molecule type" value="Genomic_DNA"/>
</dbReference>
<dbReference type="InterPro" id="IPR020568">
    <property type="entry name" value="Ribosomal_Su5_D2-typ_SF"/>
</dbReference>
<dbReference type="Pfam" id="PF08544">
    <property type="entry name" value="GHMP_kinases_C"/>
    <property type="match status" value="1"/>
</dbReference>
<comment type="function">
    <text evidence="14">Mevalonate kinase; part of the second module of ergosterol biosynthesis pathway that includes the middle steps of the pathway. The second module is carried out in the vacuole and involves the formation of farnesyl diphosphate, which is also an important intermediate in the biosynthesis of ubiquinone, dolichol, heme and prenylated proteins.</text>
</comment>
<gene>
    <name evidence="17" type="ORF">BZA70DRAFT_281942</name>
</gene>
<evidence type="ECO:0000259" key="15">
    <source>
        <dbReference type="Pfam" id="PF00288"/>
    </source>
</evidence>
<dbReference type="SUPFAM" id="SSF55060">
    <property type="entry name" value="GHMP Kinase, C-terminal domain"/>
    <property type="match status" value="1"/>
</dbReference>
<keyword evidence="4 14" id="KW-0963">Cytoplasm</keyword>
<comment type="similarity">
    <text evidence="2 14">Belongs to the GHMP kinase family. Mevalonate kinase subfamily.</text>
</comment>
<dbReference type="InterPro" id="IPR014721">
    <property type="entry name" value="Ribsml_uS5_D2-typ_fold_subgr"/>
</dbReference>
<dbReference type="PANTHER" id="PTHR43290:SF2">
    <property type="entry name" value="MEVALONATE KINASE"/>
    <property type="match status" value="1"/>
</dbReference>
<keyword evidence="7 14" id="KW-0547">Nucleotide-binding</keyword>
<dbReference type="InterPro" id="IPR006203">
    <property type="entry name" value="GHMP_knse_ATP-bd_CS"/>
</dbReference>
<keyword evidence="18" id="KW-1185">Reference proteome</keyword>
<comment type="pathway">
    <text evidence="13 14">Isoprenoid biosynthesis; isopentenyl diphosphate biosynthesis via mevalonate pathway; isopentenyl diphosphate from (R)-mevalonate: step 1/3.</text>
</comment>
<comment type="subcellular location">
    <subcellularLocation>
        <location evidence="1 14">Cytoplasm</location>
    </subcellularLocation>
</comment>
<protein>
    <recommendedName>
        <fullName evidence="3 14">Mevalonate kinase</fullName>
        <shortName evidence="14">MK</shortName>
        <ecNumber evidence="3 14">2.7.1.36</ecNumber>
    </recommendedName>
</protein>
<keyword evidence="14" id="KW-1207">Sterol metabolism</keyword>
<evidence type="ECO:0000313" key="18">
    <source>
        <dbReference type="Proteomes" id="UP001498771"/>
    </source>
</evidence>
<evidence type="ECO:0000256" key="2">
    <source>
        <dbReference type="ARBA" id="ARBA00006495"/>
    </source>
</evidence>
<comment type="caution">
    <text evidence="17">The sequence shown here is derived from an EMBL/GenBank/DDBJ whole genome shotgun (WGS) entry which is preliminary data.</text>
</comment>
<sequence length="441" mass="46800">MVAPPFLVSAPGKTIIFGEHAAVYGKPAIAAALSLRTYMLVSNHDLPQDVISLEFPDVNLQYSWPLSTLPWSSVPSLSSPQSPPTELDDALVKALDAPLTGVTGFPQRSAALAFLYIYMCLMNDKRSALQGVTFSVRSTLPIGAGLGSSASVSVCISAAICLLSGAAPAPPLTAATATAAADAANLAAIDTIDGWAFLGERCIHGNPSGIDNAVATRGGAVMFQRMSKGSPNVLKSMRSFPSLRLLLIDSKQPRRTAVQVANVASLVEEYPLITEPIMNGIHSLTDEAYRLLLLPAAECDAAWAAKLRGLVRINHGLLVALGVSHPKLELIRAAADELKIGETKLTGAGGGGCAITLVQDGVTESTVSELRSRLSQYGFDVYETRLGGTGVGCLFPTKVDKAEWEEWEEKLFSLHHLLALEGREHIEETVGVEAVDAWAFW</sequence>
<evidence type="ECO:0000256" key="12">
    <source>
        <dbReference type="ARBA" id="ARBA00029310"/>
    </source>
</evidence>
<dbReference type="PANTHER" id="PTHR43290">
    <property type="entry name" value="MEVALONATE KINASE"/>
    <property type="match status" value="1"/>
</dbReference>
<dbReference type="Pfam" id="PF00288">
    <property type="entry name" value="GHMP_kinases_N"/>
    <property type="match status" value="1"/>
</dbReference>
<organism evidence="17 18">
    <name type="scientific">Myxozyma melibiosi</name>
    <dbReference type="NCBI Taxonomy" id="54550"/>
    <lineage>
        <taxon>Eukaryota</taxon>
        <taxon>Fungi</taxon>
        <taxon>Dikarya</taxon>
        <taxon>Ascomycota</taxon>
        <taxon>Saccharomycotina</taxon>
        <taxon>Lipomycetes</taxon>
        <taxon>Lipomycetales</taxon>
        <taxon>Lipomycetaceae</taxon>
        <taxon>Myxozyma</taxon>
    </lineage>
</organism>
<keyword evidence="10" id="KW-0460">Magnesium</keyword>
<evidence type="ECO:0000256" key="13">
    <source>
        <dbReference type="ARBA" id="ARBA00029438"/>
    </source>
</evidence>
<dbReference type="NCBIfam" id="TIGR00549">
    <property type="entry name" value="mevalon_kin"/>
    <property type="match status" value="1"/>
</dbReference>
<dbReference type="EC" id="2.7.1.36" evidence="3 14"/>
<comment type="catalytic activity">
    <reaction evidence="12">
        <text>(R)-mevalonate + ATP = (R)-5-phosphomevalonate + ADP + H(+)</text>
        <dbReference type="Rhea" id="RHEA:17065"/>
        <dbReference type="ChEBI" id="CHEBI:15378"/>
        <dbReference type="ChEBI" id="CHEBI:30616"/>
        <dbReference type="ChEBI" id="CHEBI:36464"/>
        <dbReference type="ChEBI" id="CHEBI:58146"/>
        <dbReference type="ChEBI" id="CHEBI:456216"/>
        <dbReference type="EC" id="2.7.1.36"/>
    </reaction>
    <physiologicalReaction direction="left-to-right" evidence="12">
        <dbReference type="Rhea" id="RHEA:17066"/>
    </physiologicalReaction>
</comment>
<evidence type="ECO:0000256" key="8">
    <source>
        <dbReference type="ARBA" id="ARBA00022777"/>
    </source>
</evidence>
<evidence type="ECO:0000256" key="7">
    <source>
        <dbReference type="ARBA" id="ARBA00022741"/>
    </source>
</evidence>
<dbReference type="Gene3D" id="3.30.230.10">
    <property type="match status" value="1"/>
</dbReference>
<proteinExistence type="inferred from homology"/>
<evidence type="ECO:0000313" key="17">
    <source>
        <dbReference type="EMBL" id="KAK7203733.1"/>
    </source>
</evidence>
<name>A0ABR1F3T8_9ASCO</name>
<evidence type="ECO:0000256" key="6">
    <source>
        <dbReference type="ARBA" id="ARBA00022679"/>
    </source>
</evidence>
<feature type="domain" description="GHMP kinase C-terminal" evidence="16">
    <location>
        <begin position="308"/>
        <end position="361"/>
    </location>
</feature>
<evidence type="ECO:0000256" key="3">
    <source>
        <dbReference type="ARBA" id="ARBA00012103"/>
    </source>
</evidence>
<dbReference type="InterPro" id="IPR006205">
    <property type="entry name" value="Mev_gal_kin"/>
</dbReference>
<dbReference type="InterPro" id="IPR013750">
    <property type="entry name" value="GHMP_kinase_C_dom"/>
</dbReference>
<keyword evidence="14" id="KW-0752">Steroid biosynthesis</keyword>
<evidence type="ECO:0000259" key="16">
    <source>
        <dbReference type="Pfam" id="PF08544"/>
    </source>
</evidence>
<keyword evidence="14" id="KW-0756">Sterol biosynthesis</keyword>
<dbReference type="SUPFAM" id="SSF54211">
    <property type="entry name" value="Ribosomal protein S5 domain 2-like"/>
    <property type="match status" value="1"/>
</dbReference>
<keyword evidence="14" id="KW-0753">Steroid metabolism</keyword>
<evidence type="ECO:0000256" key="5">
    <source>
        <dbReference type="ARBA" id="ARBA00022516"/>
    </source>
</evidence>
<feature type="domain" description="GHMP kinase N-terminal" evidence="15">
    <location>
        <begin position="122"/>
        <end position="215"/>
    </location>
</feature>
<evidence type="ECO:0000256" key="10">
    <source>
        <dbReference type="ARBA" id="ARBA00022842"/>
    </source>
</evidence>
<keyword evidence="8 14" id="KW-0418">Kinase</keyword>
<dbReference type="PROSITE" id="PS00627">
    <property type="entry name" value="GHMP_KINASES_ATP"/>
    <property type="match status" value="1"/>
</dbReference>
<accession>A0ABR1F3T8</accession>
<evidence type="ECO:0000256" key="14">
    <source>
        <dbReference type="RuleBase" id="RU363087"/>
    </source>
</evidence>
<keyword evidence="9 14" id="KW-0067">ATP-binding</keyword>
<dbReference type="GeneID" id="90038702"/>
<evidence type="ECO:0000256" key="1">
    <source>
        <dbReference type="ARBA" id="ARBA00004496"/>
    </source>
</evidence>